<gene>
    <name evidence="2" type="ORF">A3C25_01090</name>
</gene>
<dbReference type="AlphaFoldDB" id="A0A1F7H3R9"/>
<dbReference type="EMBL" id="MFZO01000006">
    <property type="protein sequence ID" value="OGK25574.1"/>
    <property type="molecule type" value="Genomic_DNA"/>
</dbReference>
<evidence type="ECO:0000313" key="2">
    <source>
        <dbReference type="EMBL" id="OGK25574.1"/>
    </source>
</evidence>
<accession>A0A1F7H3R9</accession>
<name>A0A1F7H3R9_9BACT</name>
<organism evidence="2 3">
    <name type="scientific">Candidatus Roizmanbacteria bacterium RIFCSPHIGHO2_02_FULL_38_11</name>
    <dbReference type="NCBI Taxonomy" id="1802039"/>
    <lineage>
        <taxon>Bacteria</taxon>
        <taxon>Candidatus Roizmaniibacteriota</taxon>
    </lineage>
</organism>
<dbReference type="Proteomes" id="UP000177913">
    <property type="component" value="Unassembled WGS sequence"/>
</dbReference>
<evidence type="ECO:0000313" key="3">
    <source>
        <dbReference type="Proteomes" id="UP000177913"/>
    </source>
</evidence>
<evidence type="ECO:0000256" key="1">
    <source>
        <dbReference type="SAM" id="MobiDB-lite"/>
    </source>
</evidence>
<proteinExistence type="predicted"/>
<protein>
    <submittedName>
        <fullName evidence="2">Uncharacterized protein</fullName>
    </submittedName>
</protein>
<feature type="region of interest" description="Disordered" evidence="1">
    <location>
        <begin position="35"/>
        <end position="78"/>
    </location>
</feature>
<feature type="compositionally biased region" description="Polar residues" evidence="1">
    <location>
        <begin position="39"/>
        <end position="52"/>
    </location>
</feature>
<sequence length="272" mass="28497">MAQANRDLNLIPTLVLILFAGLGAAGVGVLVTRKPSPANPTQQSATRPTPTKSLPAKSAEETSQKQGTFTFEPPPEIPQQASVCSGATLVFDDEGASSSDSNIFIALDPPNAQAVGATGNIRAWVSDEAGGRIPSSVTADSSGTITKHSDPIIDKDSHGYPWEPAIYVTLLTPQNQNGPFPGDKENGGTPIFLTAVKGKVTPGKSSGWLPVPTHDDPLTYRIGNRVGDGQHVAEFIWNVASLGLSPGNYRVQVSVHDGDSHLAVECTTIVVQ</sequence>
<comment type="caution">
    <text evidence="2">The sequence shown here is derived from an EMBL/GenBank/DDBJ whole genome shotgun (WGS) entry which is preliminary data.</text>
</comment>
<reference evidence="2 3" key="1">
    <citation type="journal article" date="2016" name="Nat. Commun.">
        <title>Thousands of microbial genomes shed light on interconnected biogeochemical processes in an aquifer system.</title>
        <authorList>
            <person name="Anantharaman K."/>
            <person name="Brown C.T."/>
            <person name="Hug L.A."/>
            <person name="Sharon I."/>
            <person name="Castelle C.J."/>
            <person name="Probst A.J."/>
            <person name="Thomas B.C."/>
            <person name="Singh A."/>
            <person name="Wilkins M.J."/>
            <person name="Karaoz U."/>
            <person name="Brodie E.L."/>
            <person name="Williams K.H."/>
            <person name="Hubbard S.S."/>
            <person name="Banfield J.F."/>
        </authorList>
    </citation>
    <scope>NUCLEOTIDE SEQUENCE [LARGE SCALE GENOMIC DNA]</scope>
</reference>